<evidence type="ECO:0000256" key="13">
    <source>
        <dbReference type="SAM" id="Coils"/>
    </source>
</evidence>
<feature type="region of interest" description="Disordered" evidence="14">
    <location>
        <begin position="492"/>
        <end position="527"/>
    </location>
</feature>
<dbReference type="SMART" id="SM00385">
    <property type="entry name" value="CYCLIN"/>
    <property type="match status" value="2"/>
</dbReference>
<dbReference type="GO" id="GO:0001006">
    <property type="term" value="F:RNA polymerase III type 3 promoter sequence-specific DNA binding"/>
    <property type="evidence" value="ECO:0000318"/>
    <property type="project" value="GO_Central"/>
</dbReference>
<feature type="compositionally biased region" description="Polar residues" evidence="14">
    <location>
        <begin position="492"/>
        <end position="523"/>
    </location>
</feature>
<dbReference type="GO" id="GO:0008270">
    <property type="term" value="F:zinc ion binding"/>
    <property type="evidence" value="ECO:0007669"/>
    <property type="project" value="UniProtKB-KW"/>
</dbReference>
<dbReference type="SUPFAM" id="SSF47954">
    <property type="entry name" value="Cyclin-like"/>
    <property type="match status" value="2"/>
</dbReference>
<keyword evidence="5 12" id="KW-0863">Zinc-finger</keyword>
<name>B3SCR1_TRIAD</name>
<evidence type="ECO:0000256" key="3">
    <source>
        <dbReference type="ARBA" id="ARBA00022723"/>
    </source>
</evidence>
<dbReference type="InterPro" id="IPR013150">
    <property type="entry name" value="TFIIB_cyclin"/>
</dbReference>
<keyword evidence="17" id="KW-1185">Reference proteome</keyword>
<dbReference type="InterPro" id="IPR011665">
    <property type="entry name" value="BRF1_TBP-bd_dom"/>
</dbReference>
<keyword evidence="13" id="KW-0175">Coiled coil</keyword>
<dbReference type="FunCoup" id="B3SCR1">
    <property type="interactions" value="812"/>
</dbReference>
<evidence type="ECO:0000313" key="16">
    <source>
        <dbReference type="EMBL" id="EDV19499.1"/>
    </source>
</evidence>
<dbReference type="FunFam" id="2.20.25.10:FF:000012">
    <property type="entry name" value="Putative transcription factor IIIB 90 kDa subunit"/>
    <property type="match status" value="1"/>
</dbReference>
<dbReference type="GO" id="GO:0000126">
    <property type="term" value="C:transcription factor TFIIIB complex"/>
    <property type="evidence" value="ECO:0000318"/>
    <property type="project" value="GO_Central"/>
</dbReference>
<evidence type="ECO:0000256" key="9">
    <source>
        <dbReference type="ARBA" id="ARBA00023163"/>
    </source>
</evidence>
<proteinExistence type="inferred from homology"/>
<evidence type="ECO:0000256" key="7">
    <source>
        <dbReference type="ARBA" id="ARBA00023015"/>
    </source>
</evidence>
<organism evidence="16 17">
    <name type="scientific">Trichoplax adhaerens</name>
    <name type="common">Trichoplax reptans</name>
    <dbReference type="NCBI Taxonomy" id="10228"/>
    <lineage>
        <taxon>Eukaryota</taxon>
        <taxon>Metazoa</taxon>
        <taxon>Placozoa</taxon>
        <taxon>Uniplacotomia</taxon>
        <taxon>Trichoplacea</taxon>
        <taxon>Trichoplacidae</taxon>
        <taxon>Trichoplax</taxon>
    </lineage>
</organism>
<evidence type="ECO:0000313" key="17">
    <source>
        <dbReference type="Proteomes" id="UP000009022"/>
    </source>
</evidence>
<dbReference type="CTD" id="6759245"/>
<dbReference type="GO" id="GO:0006352">
    <property type="term" value="P:DNA-templated transcription initiation"/>
    <property type="evidence" value="ECO:0000318"/>
    <property type="project" value="GO_Central"/>
</dbReference>
<keyword evidence="7" id="KW-0805">Transcription regulation</keyword>
<sequence>MPSSCPKCGGTDIDYDQARGDAACTSCGAVLEDSIIVSEISFKENAMGGASVIGQYVAPDGKSHGYVDGFHGFSKESREITLQNGKKRLTQLGQQLKLNQNCIDMGYRFFKMAVNKRLTRGRKTSHVVAACLYIVCRVEDMLLDFSDILQVNVYVLGKTYLRITAALSINIPAIDPCLYIHRFANKLEFGDKTHDVCMMALRLVARMKRDWMHHGRRPSGLCGAGLLVSARLHGYNRTKKQIIRVVRVCEATLRKRLGEFEETPSAKLTIDEFQKIDLEEEQDPPSFTQSRKRAKQFQEDPVISTDLAGEVQAIQEELEKVLEKKRLLEDVEQSNQEEEKRDNIPVLNSTNSYCTRLSGPLPTVETVCGRTPSLATQEFNDKGVEEDLSYVDDDEINEYLLDEKEVEIKTKVWTEENKDYLTAQLEKASRIDKDSNDKPESKKRKRKYKRNQLISPANSVGEAIEKMLAEKKISSKINYEVLRDLTETNACTTSSVEKNSNSANTSKDTVNQRSTSTPASSSKKILKTIPEEVLSSDVTVETGPIAYETGPIEYESVPTNDNEATLTNEILYESNSDDSDYSS</sequence>
<dbReference type="PRINTS" id="PR00685">
    <property type="entry name" value="TIFACTORIIB"/>
</dbReference>
<dbReference type="InterPro" id="IPR013763">
    <property type="entry name" value="Cyclin-like_dom"/>
</dbReference>
<keyword evidence="10" id="KW-0539">Nucleus</keyword>
<keyword evidence="9" id="KW-0804">Transcription</keyword>
<dbReference type="CDD" id="cd20554">
    <property type="entry name" value="CYCLIN_TFIIIB90_rpt2"/>
    <property type="match status" value="1"/>
</dbReference>
<keyword evidence="4" id="KW-0677">Repeat</keyword>
<feature type="compositionally biased region" description="Basic residues" evidence="14">
    <location>
        <begin position="441"/>
        <end position="450"/>
    </location>
</feature>
<evidence type="ECO:0000256" key="11">
    <source>
        <dbReference type="ARBA" id="ARBA00031009"/>
    </source>
</evidence>
<keyword evidence="6" id="KW-0862">Zinc</keyword>
<dbReference type="PANTHER" id="PTHR11618">
    <property type="entry name" value="TRANSCRIPTION INITIATION FACTOR IIB-RELATED"/>
    <property type="match status" value="1"/>
</dbReference>
<dbReference type="FunFam" id="1.10.472.10:FF:000007">
    <property type="entry name" value="Transcription factor IIIB 90 kDa subunit"/>
    <property type="match status" value="1"/>
</dbReference>
<dbReference type="GO" id="GO:0070897">
    <property type="term" value="P:transcription preinitiation complex assembly"/>
    <property type="evidence" value="ECO:0007669"/>
    <property type="project" value="InterPro"/>
</dbReference>
<dbReference type="SUPFAM" id="SSF57783">
    <property type="entry name" value="Zinc beta-ribbon"/>
    <property type="match status" value="1"/>
</dbReference>
<dbReference type="GO" id="GO:0000995">
    <property type="term" value="F:RNA polymerase III general transcription initiation factor activity"/>
    <property type="evidence" value="ECO:0000318"/>
    <property type="project" value="GO_Central"/>
</dbReference>
<feature type="region of interest" description="Disordered" evidence="14">
    <location>
        <begin position="279"/>
        <end position="298"/>
    </location>
</feature>
<dbReference type="InParanoid" id="B3SCR1"/>
<dbReference type="CDD" id="cd20553">
    <property type="entry name" value="CYCLIN_TFIIIB90_rpt1"/>
    <property type="match status" value="1"/>
</dbReference>
<evidence type="ECO:0000259" key="15">
    <source>
        <dbReference type="PROSITE" id="PS51134"/>
    </source>
</evidence>
<dbReference type="GO" id="GO:0097550">
    <property type="term" value="C:transcription preinitiation complex"/>
    <property type="evidence" value="ECO:0000318"/>
    <property type="project" value="GO_Central"/>
</dbReference>
<dbReference type="STRING" id="10228.B3SCR1"/>
<dbReference type="AlphaFoldDB" id="B3SCR1"/>
<dbReference type="OMA" id="EPPCKVM"/>
<feature type="region of interest" description="Disordered" evidence="14">
    <location>
        <begin position="430"/>
        <end position="454"/>
    </location>
</feature>
<feature type="coiled-coil region" evidence="13">
    <location>
        <begin position="304"/>
        <end position="341"/>
    </location>
</feature>
<dbReference type="KEGG" id="tad:TRIADDRAFT_62066"/>
<dbReference type="InterPro" id="IPR036915">
    <property type="entry name" value="Cyclin-like_sf"/>
</dbReference>
<dbReference type="Pfam" id="PF07741">
    <property type="entry name" value="BRF1"/>
    <property type="match status" value="1"/>
</dbReference>
<comment type="similarity">
    <text evidence="2">Belongs to the TFIIB family.</text>
</comment>
<dbReference type="InterPro" id="IPR000812">
    <property type="entry name" value="TFIIB"/>
</dbReference>
<evidence type="ECO:0000256" key="2">
    <source>
        <dbReference type="ARBA" id="ARBA00010857"/>
    </source>
</evidence>
<evidence type="ECO:0000256" key="10">
    <source>
        <dbReference type="ARBA" id="ARBA00023242"/>
    </source>
</evidence>
<keyword evidence="3" id="KW-0479">Metal-binding</keyword>
<protein>
    <recommendedName>
        <fullName evidence="11">B-related factor 1</fullName>
    </recommendedName>
</protein>
<comment type="subcellular location">
    <subcellularLocation>
        <location evidence="1">Nucleus</location>
    </subcellularLocation>
</comment>
<evidence type="ECO:0000256" key="4">
    <source>
        <dbReference type="ARBA" id="ARBA00022737"/>
    </source>
</evidence>
<dbReference type="PROSITE" id="PS51134">
    <property type="entry name" value="ZF_TFIIB"/>
    <property type="match status" value="1"/>
</dbReference>
<accession>B3SCR1</accession>
<dbReference type="Pfam" id="PF00382">
    <property type="entry name" value="TFIIB"/>
    <property type="match status" value="2"/>
</dbReference>
<dbReference type="Pfam" id="PF08271">
    <property type="entry name" value="Zn_Ribbon_TF"/>
    <property type="match status" value="1"/>
</dbReference>
<dbReference type="OrthoDB" id="511529at2759"/>
<dbReference type="PANTHER" id="PTHR11618:SF4">
    <property type="entry name" value="TRANSCRIPTION FACTOR IIIB 90 KDA SUBUNIT"/>
    <property type="match status" value="1"/>
</dbReference>
<dbReference type="Gene3D" id="1.20.5.650">
    <property type="entry name" value="Single helix bin"/>
    <property type="match status" value="1"/>
</dbReference>
<dbReference type="GeneID" id="6759245"/>
<gene>
    <name evidence="16" type="ORF">TRIADDRAFT_62066</name>
</gene>
<feature type="compositionally biased region" description="Basic and acidic residues" evidence="14">
    <location>
        <begin position="430"/>
        <end position="440"/>
    </location>
</feature>
<dbReference type="InterPro" id="IPR013137">
    <property type="entry name" value="Znf_TFIIB"/>
</dbReference>
<dbReference type="GO" id="GO:0006383">
    <property type="term" value="P:transcription by RNA polymerase III"/>
    <property type="evidence" value="ECO:0000318"/>
    <property type="project" value="GO_Central"/>
</dbReference>
<dbReference type="RefSeq" id="XP_002118016.1">
    <property type="nucleotide sequence ID" value="XM_002117980.1"/>
</dbReference>
<feature type="domain" description="TFIIB-type" evidence="15">
    <location>
        <begin position="1"/>
        <end position="32"/>
    </location>
</feature>
<evidence type="ECO:0000256" key="5">
    <source>
        <dbReference type="ARBA" id="ARBA00022771"/>
    </source>
</evidence>
<dbReference type="EMBL" id="DS985272">
    <property type="protein sequence ID" value="EDV19499.1"/>
    <property type="molecule type" value="Genomic_DNA"/>
</dbReference>
<dbReference type="Proteomes" id="UP000009022">
    <property type="component" value="Unassembled WGS sequence"/>
</dbReference>
<dbReference type="HOGENOM" id="CLU_010293_2_1_1"/>
<evidence type="ECO:0000256" key="8">
    <source>
        <dbReference type="ARBA" id="ARBA00023159"/>
    </source>
</evidence>
<dbReference type="FunFam" id="1.10.472.10:FF:000002">
    <property type="entry name" value="Transcription factor IIIB 90 kDa subunit"/>
    <property type="match status" value="1"/>
</dbReference>
<dbReference type="Gene3D" id="2.20.25.10">
    <property type="match status" value="1"/>
</dbReference>
<dbReference type="GO" id="GO:0017025">
    <property type="term" value="F:TBP-class protein binding"/>
    <property type="evidence" value="ECO:0007669"/>
    <property type="project" value="InterPro"/>
</dbReference>
<evidence type="ECO:0000256" key="1">
    <source>
        <dbReference type="ARBA" id="ARBA00004123"/>
    </source>
</evidence>
<keyword evidence="8" id="KW-0010">Activator</keyword>
<reference evidence="16 17" key="1">
    <citation type="journal article" date="2008" name="Nature">
        <title>The Trichoplax genome and the nature of placozoans.</title>
        <authorList>
            <person name="Srivastava M."/>
            <person name="Begovic E."/>
            <person name="Chapman J."/>
            <person name="Putnam N.H."/>
            <person name="Hellsten U."/>
            <person name="Kawashima T."/>
            <person name="Kuo A."/>
            <person name="Mitros T."/>
            <person name="Salamov A."/>
            <person name="Carpenter M.L."/>
            <person name="Signorovitch A.Y."/>
            <person name="Moreno M.A."/>
            <person name="Kamm K."/>
            <person name="Grimwood J."/>
            <person name="Schmutz J."/>
            <person name="Shapiro H."/>
            <person name="Grigoriev I.V."/>
            <person name="Buss L.W."/>
            <person name="Schierwater B."/>
            <person name="Dellaporta S.L."/>
            <person name="Rokhsar D.S."/>
        </authorList>
    </citation>
    <scope>NUCLEOTIDE SEQUENCE [LARGE SCALE GENOMIC DNA]</scope>
    <source>
        <strain evidence="16 17">Grell-BS-1999</strain>
    </source>
</reference>
<dbReference type="eggNOG" id="KOG1598">
    <property type="taxonomic scope" value="Eukaryota"/>
</dbReference>
<evidence type="ECO:0000256" key="12">
    <source>
        <dbReference type="PROSITE-ProRule" id="PRU00469"/>
    </source>
</evidence>
<dbReference type="Gene3D" id="1.10.472.10">
    <property type="entry name" value="Cyclin-like"/>
    <property type="match status" value="2"/>
</dbReference>
<evidence type="ECO:0000256" key="14">
    <source>
        <dbReference type="SAM" id="MobiDB-lite"/>
    </source>
</evidence>
<dbReference type="PhylomeDB" id="B3SCR1"/>
<dbReference type="GO" id="GO:0005634">
    <property type="term" value="C:nucleus"/>
    <property type="evidence" value="ECO:0000318"/>
    <property type="project" value="GO_Central"/>
</dbReference>
<evidence type="ECO:0000256" key="6">
    <source>
        <dbReference type="ARBA" id="ARBA00022833"/>
    </source>
</evidence>